<comment type="similarity">
    <text evidence="1">Belongs to the HypE family.</text>
</comment>
<accession>A0A1H6CAN0</accession>
<dbReference type="Pfam" id="PF02769">
    <property type="entry name" value="AIRS_C"/>
    <property type="match status" value="1"/>
</dbReference>
<dbReference type="RefSeq" id="WP_103935231.1">
    <property type="nucleotide sequence ID" value="NZ_FNVA01000009.1"/>
</dbReference>
<dbReference type="PANTHER" id="PTHR30303">
    <property type="entry name" value="HYDROGENASE ISOENZYMES FORMATION PROTEIN HYPE"/>
    <property type="match status" value="1"/>
</dbReference>
<dbReference type="InterPro" id="IPR010918">
    <property type="entry name" value="PurM-like_C_dom"/>
</dbReference>
<dbReference type="InterPro" id="IPR016188">
    <property type="entry name" value="PurM-like_N"/>
</dbReference>
<dbReference type="InterPro" id="IPR011854">
    <property type="entry name" value="HypE"/>
</dbReference>
<dbReference type="Gene3D" id="3.90.650.10">
    <property type="entry name" value="PurM-like C-terminal domain"/>
    <property type="match status" value="1"/>
</dbReference>
<name>A0A1H6CAN0_9BACT</name>
<gene>
    <name evidence="4" type="ORF">SAMN05421819_4401</name>
</gene>
<feature type="domain" description="PurM-like N-terminal" evidence="2">
    <location>
        <begin position="57"/>
        <end position="168"/>
    </location>
</feature>
<dbReference type="InterPro" id="IPR036921">
    <property type="entry name" value="PurM-like_N_sf"/>
</dbReference>
<evidence type="ECO:0000313" key="4">
    <source>
        <dbReference type="EMBL" id="SEG70011.1"/>
    </source>
</evidence>
<evidence type="ECO:0000313" key="5">
    <source>
        <dbReference type="Proteomes" id="UP000236728"/>
    </source>
</evidence>
<dbReference type="PANTHER" id="PTHR30303:SF0">
    <property type="entry name" value="CARBAMOYL DEHYDRATASE HYPE"/>
    <property type="match status" value="1"/>
</dbReference>
<dbReference type="SUPFAM" id="SSF55326">
    <property type="entry name" value="PurM N-terminal domain-like"/>
    <property type="match status" value="1"/>
</dbReference>
<organism evidence="4 5">
    <name type="scientific">Bryocella elongata</name>
    <dbReference type="NCBI Taxonomy" id="863522"/>
    <lineage>
        <taxon>Bacteria</taxon>
        <taxon>Pseudomonadati</taxon>
        <taxon>Acidobacteriota</taxon>
        <taxon>Terriglobia</taxon>
        <taxon>Terriglobales</taxon>
        <taxon>Acidobacteriaceae</taxon>
        <taxon>Bryocella</taxon>
    </lineage>
</organism>
<feature type="domain" description="PurM-like C-terminal" evidence="3">
    <location>
        <begin position="180"/>
        <end position="330"/>
    </location>
</feature>
<dbReference type="GO" id="GO:0051604">
    <property type="term" value="P:protein maturation"/>
    <property type="evidence" value="ECO:0007669"/>
    <property type="project" value="TreeGrafter"/>
</dbReference>
<dbReference type="InterPro" id="IPR036676">
    <property type="entry name" value="PurM-like_C_sf"/>
</dbReference>
<dbReference type="OrthoDB" id="9801934at2"/>
<reference evidence="4 5" key="1">
    <citation type="submission" date="2016-10" db="EMBL/GenBank/DDBJ databases">
        <authorList>
            <person name="de Groot N.N."/>
        </authorList>
    </citation>
    <scope>NUCLEOTIDE SEQUENCE [LARGE SCALE GENOMIC DNA]</scope>
    <source>
        <strain evidence="4 5">DSM 22489</strain>
    </source>
</reference>
<dbReference type="Proteomes" id="UP000236728">
    <property type="component" value="Unassembled WGS sequence"/>
</dbReference>
<dbReference type="PIRSF" id="PIRSF005644">
    <property type="entry name" value="Hdrgns_mtr_HypE"/>
    <property type="match status" value="1"/>
</dbReference>
<dbReference type="AlphaFoldDB" id="A0A1H6CAN0"/>
<dbReference type="NCBIfam" id="TIGR02124">
    <property type="entry name" value="hypE"/>
    <property type="match status" value="1"/>
</dbReference>
<dbReference type="Pfam" id="PF00586">
    <property type="entry name" value="AIRS"/>
    <property type="match status" value="1"/>
</dbReference>
<evidence type="ECO:0000259" key="2">
    <source>
        <dbReference type="Pfam" id="PF00586"/>
    </source>
</evidence>
<keyword evidence="5" id="KW-1185">Reference proteome</keyword>
<protein>
    <submittedName>
        <fullName evidence="4">Hydrogenase maturation protein, carbamoyl dehydratase HypE</fullName>
    </submittedName>
</protein>
<dbReference type="CDD" id="cd02197">
    <property type="entry name" value="HypE"/>
    <property type="match status" value="1"/>
</dbReference>
<dbReference type="Gene3D" id="3.30.1330.10">
    <property type="entry name" value="PurM-like, N-terminal domain"/>
    <property type="match status" value="1"/>
</dbReference>
<dbReference type="EMBL" id="FNVA01000009">
    <property type="protein sequence ID" value="SEG70011.1"/>
    <property type="molecule type" value="Genomic_DNA"/>
</dbReference>
<evidence type="ECO:0000256" key="1">
    <source>
        <dbReference type="ARBA" id="ARBA00006243"/>
    </source>
</evidence>
<sequence length="354" mass="37516">MLSEVEFVIEQWSCPLPLRDYPRIVMGHGGGGSLSAELIENLFVPAFRNDDLEAMADSTVLTLPAGRIAFSTDAYVVHPLFFPGGSIGELAVHGTCNDLSMSGARPLYLSASFILEEGLEMKTLAAIVDRMAQAARDAGVRIVTGDTKVVERGHADGCYITTAGIGVVMTDHPPAPSKAKVGDVVLVSGTLGDHGMTVMSRRENLSFETVLESDSAALHPLVEAMLAASGQVHVLRDPTRGGLATSLNEIAQSSRVGIRIDETALPVRPAVASACEILGMDPVYIANEGKLVAIVAPEDAERVLQVMRANPLGHAAAIIGEVVADHRGTLVERTRFGATRILPLQIGEQLPRIC</sequence>
<proteinExistence type="inferred from homology"/>
<evidence type="ECO:0000259" key="3">
    <source>
        <dbReference type="Pfam" id="PF02769"/>
    </source>
</evidence>
<dbReference type="SUPFAM" id="SSF56042">
    <property type="entry name" value="PurM C-terminal domain-like"/>
    <property type="match status" value="1"/>
</dbReference>